<accession>A0A7X5R2X4</accession>
<dbReference type="EMBL" id="JAAMOX010000002">
    <property type="protein sequence ID" value="NIH54674.1"/>
    <property type="molecule type" value="Genomic_DNA"/>
</dbReference>
<evidence type="ECO:0000313" key="2">
    <source>
        <dbReference type="EMBL" id="NIH54674.1"/>
    </source>
</evidence>
<reference evidence="2 3" key="1">
    <citation type="submission" date="2020-02" db="EMBL/GenBank/DDBJ databases">
        <title>Sequencing the genomes of 1000 actinobacteria strains.</title>
        <authorList>
            <person name="Klenk H.-P."/>
        </authorList>
    </citation>
    <scope>NUCLEOTIDE SEQUENCE [LARGE SCALE GENOMIC DNA]</scope>
    <source>
        <strain evidence="2 3">DSM 27960</strain>
    </source>
</reference>
<name>A0A7X5R2X4_9MICO</name>
<evidence type="ECO:0000313" key="3">
    <source>
        <dbReference type="Proteomes" id="UP000541033"/>
    </source>
</evidence>
<sequence>MMKTARLIALIVGIVAIVVFLLPFTIQIESEGSVWFAFLAVLLAWYIIGPLLLICATLAAAISSALYVRDNLHNNKRRIALILRWLVVCVIEAVLVYILLTRPGISVSQPGLLIAPLSAVIVTVASTLALAIYLRTTSSRSTAVKH</sequence>
<keyword evidence="1" id="KW-0812">Transmembrane</keyword>
<feature type="transmembrane region" description="Helical" evidence="1">
    <location>
        <begin position="7"/>
        <end position="28"/>
    </location>
</feature>
<keyword evidence="1" id="KW-0472">Membrane</keyword>
<evidence type="ECO:0000256" key="1">
    <source>
        <dbReference type="SAM" id="Phobius"/>
    </source>
</evidence>
<keyword evidence="3" id="KW-1185">Reference proteome</keyword>
<dbReference type="AlphaFoldDB" id="A0A7X5R2X4"/>
<feature type="transmembrane region" description="Helical" evidence="1">
    <location>
        <begin position="112"/>
        <end position="134"/>
    </location>
</feature>
<dbReference type="RefSeq" id="WP_167151164.1">
    <property type="nucleotide sequence ID" value="NZ_JAAMOX010000002.1"/>
</dbReference>
<organism evidence="2 3">
    <name type="scientific">Lysinibacter cavernae</name>
    <dbReference type="NCBI Taxonomy" id="1640652"/>
    <lineage>
        <taxon>Bacteria</taxon>
        <taxon>Bacillati</taxon>
        <taxon>Actinomycetota</taxon>
        <taxon>Actinomycetes</taxon>
        <taxon>Micrococcales</taxon>
        <taxon>Microbacteriaceae</taxon>
        <taxon>Lysinibacter</taxon>
    </lineage>
</organism>
<feature type="transmembrane region" description="Helical" evidence="1">
    <location>
        <begin position="34"/>
        <end position="67"/>
    </location>
</feature>
<gene>
    <name evidence="2" type="ORF">FHX76_002570</name>
</gene>
<keyword evidence="1" id="KW-1133">Transmembrane helix</keyword>
<comment type="caution">
    <text evidence="2">The sequence shown here is derived from an EMBL/GenBank/DDBJ whole genome shotgun (WGS) entry which is preliminary data.</text>
</comment>
<dbReference type="Proteomes" id="UP000541033">
    <property type="component" value="Unassembled WGS sequence"/>
</dbReference>
<protein>
    <submittedName>
        <fullName evidence="2">Putative membrane protein</fullName>
    </submittedName>
</protein>
<proteinExistence type="predicted"/>
<feature type="transmembrane region" description="Helical" evidence="1">
    <location>
        <begin position="79"/>
        <end position="100"/>
    </location>
</feature>